<dbReference type="InterPro" id="IPR007696">
    <property type="entry name" value="DNA_mismatch_repair_MutS_core"/>
</dbReference>
<keyword evidence="10" id="KW-0175">Coiled coil</keyword>
<evidence type="ECO:0000256" key="9">
    <source>
        <dbReference type="ARBA" id="ARBA00073774"/>
    </source>
</evidence>
<comment type="caution">
    <text evidence="13">The sequence shown here is derived from an EMBL/GenBank/DDBJ whole genome shotgun (WGS) entry which is preliminary data.</text>
</comment>
<evidence type="ECO:0000256" key="10">
    <source>
        <dbReference type="SAM" id="Coils"/>
    </source>
</evidence>
<dbReference type="GO" id="GO:0005524">
    <property type="term" value="F:ATP binding"/>
    <property type="evidence" value="ECO:0007669"/>
    <property type="project" value="UniProtKB-KW"/>
</dbReference>
<dbReference type="GO" id="GO:0140664">
    <property type="term" value="F:ATP-dependent DNA damage sensor activity"/>
    <property type="evidence" value="ECO:0007669"/>
    <property type="project" value="InterPro"/>
</dbReference>
<dbReference type="PIRSF" id="PIRSF005813">
    <property type="entry name" value="MSH2"/>
    <property type="match status" value="1"/>
</dbReference>
<dbReference type="InterPro" id="IPR000432">
    <property type="entry name" value="DNA_mismatch_repair_MutS_C"/>
</dbReference>
<dbReference type="Gene3D" id="3.40.50.300">
    <property type="entry name" value="P-loop containing nucleotide triphosphate hydrolases"/>
    <property type="match status" value="1"/>
</dbReference>
<evidence type="ECO:0000256" key="8">
    <source>
        <dbReference type="ARBA" id="ARBA00029792"/>
    </source>
</evidence>
<evidence type="ECO:0000256" key="5">
    <source>
        <dbReference type="ARBA" id="ARBA00023125"/>
    </source>
</evidence>
<protein>
    <recommendedName>
        <fullName evidence="2 9">DNA mismatch repair protein MSH3</fullName>
    </recommendedName>
    <alternativeName>
        <fullName evidence="2 9">DNA mismatch repair protein MSH3</fullName>
    </alternativeName>
    <alternativeName>
        <fullName evidence="8">MutS protein homolog 3</fullName>
    </alternativeName>
</protein>
<dbReference type="Pfam" id="PF05190">
    <property type="entry name" value="MutS_IV"/>
    <property type="match status" value="1"/>
</dbReference>
<feature type="region of interest" description="Disordered" evidence="11">
    <location>
        <begin position="47"/>
        <end position="93"/>
    </location>
</feature>
<dbReference type="SUPFAM" id="SSF52540">
    <property type="entry name" value="P-loop containing nucleoside triphosphate hydrolases"/>
    <property type="match status" value="1"/>
</dbReference>
<feature type="compositionally biased region" description="Low complexity" evidence="11">
    <location>
        <begin position="56"/>
        <end position="93"/>
    </location>
</feature>
<dbReference type="Pfam" id="PF05192">
    <property type="entry name" value="MutS_III"/>
    <property type="match status" value="1"/>
</dbReference>
<dbReference type="InterPro" id="IPR027417">
    <property type="entry name" value="P-loop_NTPase"/>
</dbReference>
<dbReference type="InterPro" id="IPR045076">
    <property type="entry name" value="MutS"/>
</dbReference>
<evidence type="ECO:0000313" key="13">
    <source>
        <dbReference type="EMBL" id="KAH0962723.1"/>
    </source>
</evidence>
<dbReference type="RefSeq" id="XP_044720236.1">
    <property type="nucleotide sequence ID" value="XM_044863704.1"/>
</dbReference>
<evidence type="ECO:0000256" key="11">
    <source>
        <dbReference type="SAM" id="MobiDB-lite"/>
    </source>
</evidence>
<evidence type="ECO:0000259" key="12">
    <source>
        <dbReference type="PROSITE" id="PS00486"/>
    </source>
</evidence>
<dbReference type="PROSITE" id="PS00486">
    <property type="entry name" value="DNA_MISMATCH_REPAIR_2"/>
    <property type="match status" value="1"/>
</dbReference>
<dbReference type="PANTHER" id="PTHR11361:SF21">
    <property type="entry name" value="MUTS PROTEIN HOMOLOG 4"/>
    <property type="match status" value="1"/>
</dbReference>
<dbReference type="InterPro" id="IPR007861">
    <property type="entry name" value="DNA_mismatch_repair_MutS_clamp"/>
</dbReference>
<dbReference type="OrthoDB" id="276261at2759"/>
<proteinExistence type="inferred from homology"/>
<sequence length="877" mass="97626">MSRLSSTRDSASYGSVAPCSSSAYFQSSPQSQALSSSPSTIRRALQAPDISHSQHTPTVTSSRPSISRISASRAGTRPSTASGRKSRTTTTSSILGLGEQQNIVCALAESCGVTPSVGVAFVNISLGEAILSQICDNQSYVKTIHKIQMLSPSRIILRSSVCPPNTPSTLFSLVQELVPEARCDALDRSAWSEHAGMDYIHKLASPDDVEPVKFALQGKYYSTCSFAAVMKYLEHQFTINFAPHSLRIRYQPSEDTMMIDISAIQSLEIMQNLRNPKSKDCLYGTLNHTSTPMGARMLRSNILQPPTRQDSFIVPRYDALEELTTNEEMFRETRRALKGFHDVERLLTKLIIVSSDASMMQMEEQIGQILMVKSFLESAPDLHRALGPAQSALLVKIRDLCRPEVTVPILSGIRTIIEADVTYMKSPLDLRNQRTFAVKTGISGMLDVARQTYKELTEEIHQHVDELNEEYRVRATLKFDNGRKYWLRLKVADFEEAASPPIFINLVQKKDNIECQTLDLVKLNVRLSDTSNEVVIRSDAVIQDLMHDLRQASPQLFRVCESVALVDMLSSFAQLATTRDYVRPEVTDTLALKSARHPVLDRTLSGKYVPNDYYATEQYSFHVVTGCNMSGKTTYIRTVALLQIMAQIGSFVPAEYAAFPVIHNIFARVSLDDSIESSLSTFSIEMREMAFILRNVDSKSLAIVDELGRGTSTRDGLAIAIAISEALIEKKASVWFATHFVDLARVLAERPGVLNLHLAAQSSETAAGLPHLKMLYKATAGTFGEQEHYGIHLARAIGLPSSFIEKAEQVADSLRQTREENRQSSESRKLVVRRKLLLNLYAALLQARDSGSEEALPGYLRRLQAEFIHRMEELDNL</sequence>
<dbReference type="AlphaFoldDB" id="A0A9P8MV34"/>
<evidence type="ECO:0000256" key="3">
    <source>
        <dbReference type="ARBA" id="ARBA00022741"/>
    </source>
</evidence>
<dbReference type="GO" id="GO:0005634">
    <property type="term" value="C:nucleus"/>
    <property type="evidence" value="ECO:0007669"/>
    <property type="project" value="TreeGrafter"/>
</dbReference>
<evidence type="ECO:0000256" key="7">
    <source>
        <dbReference type="ARBA" id="ARBA00025902"/>
    </source>
</evidence>
<dbReference type="PANTHER" id="PTHR11361">
    <property type="entry name" value="DNA MISMATCH REPAIR PROTEIN MUTS FAMILY MEMBER"/>
    <property type="match status" value="1"/>
</dbReference>
<evidence type="ECO:0000313" key="14">
    <source>
        <dbReference type="Proteomes" id="UP000824596"/>
    </source>
</evidence>
<dbReference type="GO" id="GO:0007131">
    <property type="term" value="P:reciprocal meiotic recombination"/>
    <property type="evidence" value="ECO:0007669"/>
    <property type="project" value="TreeGrafter"/>
</dbReference>
<dbReference type="InterPro" id="IPR007860">
    <property type="entry name" value="DNA_mmatch_repair_MutS_con_dom"/>
</dbReference>
<dbReference type="Pfam" id="PF00488">
    <property type="entry name" value="MutS_V"/>
    <property type="match status" value="1"/>
</dbReference>
<evidence type="ECO:0000256" key="6">
    <source>
        <dbReference type="ARBA" id="ARBA00023254"/>
    </source>
</evidence>
<evidence type="ECO:0000256" key="1">
    <source>
        <dbReference type="ARBA" id="ARBA00007094"/>
    </source>
</evidence>
<keyword evidence="5" id="KW-0238">DNA-binding</keyword>
<keyword evidence="6" id="KW-0469">Meiosis</keyword>
<gene>
    <name evidence="13" type="ORF">HRG_05233</name>
</gene>
<keyword evidence="4" id="KW-0067">ATP-binding</keyword>
<dbReference type="SUPFAM" id="SSF53150">
    <property type="entry name" value="DNA repair protein MutS, domain II"/>
    <property type="match status" value="1"/>
</dbReference>
<dbReference type="Proteomes" id="UP000824596">
    <property type="component" value="Unassembled WGS sequence"/>
</dbReference>
<comment type="similarity">
    <text evidence="1">Belongs to the DNA mismatch repair MutS family. MSH3 subfamily.</text>
</comment>
<name>A0A9P8MV34_9HYPO</name>
<dbReference type="Gene3D" id="3.30.420.110">
    <property type="entry name" value="MutS, connector domain"/>
    <property type="match status" value="1"/>
</dbReference>
<organism evidence="13 14">
    <name type="scientific">Hirsutella rhossiliensis</name>
    <dbReference type="NCBI Taxonomy" id="111463"/>
    <lineage>
        <taxon>Eukaryota</taxon>
        <taxon>Fungi</taxon>
        <taxon>Dikarya</taxon>
        <taxon>Ascomycota</taxon>
        <taxon>Pezizomycotina</taxon>
        <taxon>Sordariomycetes</taxon>
        <taxon>Hypocreomycetidae</taxon>
        <taxon>Hypocreales</taxon>
        <taxon>Ophiocordycipitaceae</taxon>
        <taxon>Hirsutella</taxon>
    </lineage>
</organism>
<dbReference type="SMART" id="SM00534">
    <property type="entry name" value="MUTSac"/>
    <property type="match status" value="1"/>
</dbReference>
<dbReference type="GO" id="GO:0030983">
    <property type="term" value="F:mismatched DNA binding"/>
    <property type="evidence" value="ECO:0007669"/>
    <property type="project" value="InterPro"/>
</dbReference>
<dbReference type="SMART" id="SM00533">
    <property type="entry name" value="MUTSd"/>
    <property type="match status" value="1"/>
</dbReference>
<dbReference type="Pfam" id="PF05188">
    <property type="entry name" value="MutS_II"/>
    <property type="match status" value="1"/>
</dbReference>
<dbReference type="InterPro" id="IPR036678">
    <property type="entry name" value="MutS_con_dom_sf"/>
</dbReference>
<dbReference type="Gene3D" id="1.10.1420.10">
    <property type="match status" value="2"/>
</dbReference>
<evidence type="ECO:0000256" key="4">
    <source>
        <dbReference type="ARBA" id="ARBA00022840"/>
    </source>
</evidence>
<comment type="subunit">
    <text evidence="7">Heterodimer consisting of MSH2-MSH3 (MutS beta). Forms a ternary complex with MutL alpha (MLH1-PMS1).</text>
</comment>
<accession>A0A9P8MV34</accession>
<keyword evidence="3" id="KW-0547">Nucleotide-binding</keyword>
<dbReference type="EMBL" id="JAIZPD010000005">
    <property type="protein sequence ID" value="KAH0962723.1"/>
    <property type="molecule type" value="Genomic_DNA"/>
</dbReference>
<dbReference type="InterPro" id="IPR036187">
    <property type="entry name" value="DNA_mismatch_repair_MutS_sf"/>
</dbReference>
<keyword evidence="14" id="KW-1185">Reference proteome</keyword>
<reference evidence="13" key="1">
    <citation type="submission" date="2021-09" db="EMBL/GenBank/DDBJ databases">
        <title>A high-quality genome of the endoparasitic fungus Hirsutella rhossiliensis with a comparison of Hirsutella genomes reveals transposable elements contributing to genome size variation.</title>
        <authorList>
            <person name="Lin R."/>
            <person name="Jiao Y."/>
            <person name="Sun X."/>
            <person name="Ling J."/>
            <person name="Xie B."/>
            <person name="Cheng X."/>
        </authorList>
    </citation>
    <scope>NUCLEOTIDE SEQUENCE</scope>
    <source>
        <strain evidence="13">HR02</strain>
    </source>
</reference>
<evidence type="ECO:0000256" key="2">
    <source>
        <dbReference type="ARBA" id="ARBA00022151"/>
    </source>
</evidence>
<dbReference type="FunFam" id="3.40.50.300:FF:000870">
    <property type="entry name" value="MutS protein homolog 4"/>
    <property type="match status" value="1"/>
</dbReference>
<dbReference type="GeneID" id="68354362"/>
<dbReference type="SUPFAM" id="SSF48334">
    <property type="entry name" value="DNA repair protein MutS, domain III"/>
    <property type="match status" value="1"/>
</dbReference>
<feature type="coiled-coil region" evidence="10">
    <location>
        <begin position="446"/>
        <end position="473"/>
    </location>
</feature>
<dbReference type="GO" id="GO:0006298">
    <property type="term" value="P:mismatch repair"/>
    <property type="evidence" value="ECO:0007669"/>
    <property type="project" value="InterPro"/>
</dbReference>
<feature type="domain" description="DNA mismatch repair proteins mutS family" evidence="12">
    <location>
        <begin position="700"/>
        <end position="716"/>
    </location>
</feature>
<dbReference type="InterPro" id="IPR011184">
    <property type="entry name" value="DNA_mismatch_repair_Msh2"/>
</dbReference>